<evidence type="ECO:0000256" key="1">
    <source>
        <dbReference type="SAM" id="MobiDB-lite"/>
    </source>
</evidence>
<dbReference type="GeneID" id="66125413"/>
<feature type="region of interest" description="Disordered" evidence="1">
    <location>
        <begin position="1"/>
        <end position="23"/>
    </location>
</feature>
<dbReference type="RefSeq" id="XP_043061821.1">
    <property type="nucleotide sequence ID" value="XM_043201719.1"/>
</dbReference>
<name>A0AAN6I706_PICAN</name>
<accession>A0AAN6I706</accession>
<comment type="caution">
    <text evidence="2">The sequence shown here is derived from an EMBL/GenBank/DDBJ whole genome shotgun (WGS) entry which is preliminary data.</text>
</comment>
<sequence length="492" mass="55789">MKSKTFKPSRKSKAKEDTPPNSAESLYIQATEEEGFGDRWLASDLAKALRFYQRAYSLYLESLQLQTDYLDSRYNVSRLLFFVYDRYVKNEAVVLDELENCSEALTGTASSVVRPLRDIIQVFQESIQISRTAADFPWDLYYNAVLCFFEYIEELVKNGDSFSELVSCGEECLGLLRKVLGHQMTELAALTSPEETQVVAQEHEYETQQEAIVPPTVLETCVTGYRIIATLYEGAVSEDERALVELKFADAAQELEKMVSALVEQYSAPVNDFIPPLSSDDLGQLQLTKLCYEAAKADSFDTLFDIWRGSQSVEKLLLENESYRTLLAKKDHIPAAARWTVLSSISNRYKEAFELLKQEYNQLRKTATNSQLGSKLAQMCSILIERADVDLERSQTPTLEDKTRSLLATNANKLLRNAITYSQQSGGLRESVLEKLARRKKLKEASTRLCILEGKTSIEELDKIVGRPFWPQELHELGDLGIYNVDSLERAI</sequence>
<evidence type="ECO:0000313" key="2">
    <source>
        <dbReference type="EMBL" id="KAG7821278.1"/>
    </source>
</evidence>
<proteinExistence type="predicted"/>
<reference evidence="2" key="1">
    <citation type="journal article" date="2021" name="G3 (Bethesda)">
        <title>Genomic diversity, chromosomal rearrangements, and interspecies hybridization in the ogataea polymorpha species complex.</title>
        <authorList>
            <person name="Hanson S.J."/>
            <person name="Cinneide E.O."/>
            <person name="Salzberg L.I."/>
            <person name="Wolfe K.H."/>
            <person name="McGowan J."/>
            <person name="Fitzpatrick D.A."/>
            <person name="Matlin K."/>
        </authorList>
    </citation>
    <scope>NUCLEOTIDE SEQUENCE</scope>
    <source>
        <strain evidence="2">61-244</strain>
    </source>
</reference>
<protein>
    <submittedName>
        <fullName evidence="2">Uncharacterized protein</fullName>
    </submittedName>
</protein>
<dbReference type="Proteomes" id="UP001196530">
    <property type="component" value="Unassembled WGS sequence"/>
</dbReference>
<organism evidence="2 3">
    <name type="scientific">Pichia angusta</name>
    <name type="common">Yeast</name>
    <name type="synonym">Hansenula polymorpha</name>
    <dbReference type="NCBI Taxonomy" id="870730"/>
    <lineage>
        <taxon>Eukaryota</taxon>
        <taxon>Fungi</taxon>
        <taxon>Dikarya</taxon>
        <taxon>Ascomycota</taxon>
        <taxon>Saccharomycotina</taxon>
        <taxon>Pichiomycetes</taxon>
        <taxon>Pichiales</taxon>
        <taxon>Pichiaceae</taxon>
        <taxon>Ogataea</taxon>
    </lineage>
</organism>
<evidence type="ECO:0000313" key="3">
    <source>
        <dbReference type="Proteomes" id="UP001196530"/>
    </source>
</evidence>
<gene>
    <name evidence="2" type="ORF">KL928_001362</name>
</gene>
<dbReference type="EMBL" id="JAHLUX010000002">
    <property type="protein sequence ID" value="KAG7821278.1"/>
    <property type="molecule type" value="Genomic_DNA"/>
</dbReference>
<feature type="compositionally biased region" description="Basic residues" evidence="1">
    <location>
        <begin position="1"/>
        <end position="13"/>
    </location>
</feature>
<dbReference type="AlphaFoldDB" id="A0AAN6I706"/>